<dbReference type="RefSeq" id="WP_184398973.1">
    <property type="nucleotide sequence ID" value="NZ_BAAAJD010000218.1"/>
</dbReference>
<reference evidence="1 2" key="1">
    <citation type="submission" date="2020-08" db="EMBL/GenBank/DDBJ databases">
        <title>Sequencing the genomes of 1000 actinobacteria strains.</title>
        <authorList>
            <person name="Klenk H.-P."/>
        </authorList>
    </citation>
    <scope>NUCLEOTIDE SEQUENCE [LARGE SCALE GENOMIC DNA]</scope>
    <source>
        <strain evidence="1 2">DSM 44551</strain>
    </source>
</reference>
<dbReference type="AlphaFoldDB" id="A0A7W8QTD0"/>
<name>A0A7W8QTD0_9ACTN</name>
<dbReference type="Gene3D" id="3.40.50.10490">
    <property type="entry name" value="Glucose-6-phosphate isomerase like protein, domain 1"/>
    <property type="match status" value="1"/>
</dbReference>
<keyword evidence="2" id="KW-1185">Reference proteome</keyword>
<dbReference type="SUPFAM" id="SSF53697">
    <property type="entry name" value="SIS domain"/>
    <property type="match status" value="1"/>
</dbReference>
<accession>A0A7W8QTD0</accession>
<organism evidence="1 2">
    <name type="scientific">Nocardiopsis composta</name>
    <dbReference type="NCBI Taxonomy" id="157465"/>
    <lineage>
        <taxon>Bacteria</taxon>
        <taxon>Bacillati</taxon>
        <taxon>Actinomycetota</taxon>
        <taxon>Actinomycetes</taxon>
        <taxon>Streptosporangiales</taxon>
        <taxon>Nocardiopsidaceae</taxon>
        <taxon>Nocardiopsis</taxon>
    </lineage>
</organism>
<evidence type="ECO:0000313" key="1">
    <source>
        <dbReference type="EMBL" id="MBB5435839.1"/>
    </source>
</evidence>
<comment type="caution">
    <text evidence="1">The sequence shown here is derived from an EMBL/GenBank/DDBJ whole genome shotgun (WGS) entry which is preliminary data.</text>
</comment>
<dbReference type="InterPro" id="IPR046348">
    <property type="entry name" value="SIS_dom_sf"/>
</dbReference>
<dbReference type="GO" id="GO:1901135">
    <property type="term" value="P:carbohydrate derivative metabolic process"/>
    <property type="evidence" value="ECO:0007669"/>
    <property type="project" value="InterPro"/>
</dbReference>
<dbReference type="EMBL" id="JACHDB010000002">
    <property type="protein sequence ID" value="MBB5435839.1"/>
    <property type="molecule type" value="Genomic_DNA"/>
</dbReference>
<protein>
    <submittedName>
        <fullName evidence="1">Fructoselysine-6-P-deglycase FrlB-like protein</fullName>
    </submittedName>
</protein>
<dbReference type="GO" id="GO:0097367">
    <property type="term" value="F:carbohydrate derivative binding"/>
    <property type="evidence" value="ECO:0007669"/>
    <property type="project" value="InterPro"/>
</dbReference>
<sequence length="329" mass="34048">MTAQLLSADLAGKPAALNALADRLDRHDPFAALPALVEDEPAGILLLGTGSARQACAAAAFRMRLAGLSAVAEFPSAEATLPPGPATLVVAVDVGGGVRELCTALDRYVGASAIIVVTDDASSPAARYADVLAPLGAEREKSGLACRGHQLALALLLHLGYRLGAPPLGASATLAPTLRRSANACADLLERARSWVPAAAAALACDSGAVHMVAPAGRTASAEQAALALRQGPVLASSAYETAEWSHTGRHLAAVSDYRALLFAGSHYDDRFAEHLLQLRGRFVAVGRPVEGAAEVVRYLGDTDPDVALLTEPLVAEILAAHWWAARER</sequence>
<gene>
    <name evidence="1" type="ORF">HDA36_005987</name>
</gene>
<dbReference type="Proteomes" id="UP000572635">
    <property type="component" value="Unassembled WGS sequence"/>
</dbReference>
<evidence type="ECO:0000313" key="2">
    <source>
        <dbReference type="Proteomes" id="UP000572635"/>
    </source>
</evidence>
<proteinExistence type="predicted"/>